<dbReference type="EMBL" id="JAAGNZ010000001">
    <property type="protein sequence ID" value="NEU66885.1"/>
    <property type="molecule type" value="Genomic_DNA"/>
</dbReference>
<dbReference type="SUPFAM" id="SSF56601">
    <property type="entry name" value="beta-lactamase/transpeptidase-like"/>
    <property type="match status" value="1"/>
</dbReference>
<dbReference type="InterPro" id="IPR050789">
    <property type="entry name" value="Diverse_Enzym_Activities"/>
</dbReference>
<sequence>MKQVLLTGLMVGFFLSSFLQNLPAQSVTANGLAKSAPLQDATAETVGMSTARLQRMDAVINEYIAKGRQAGVAVLVARNGKIVYHKAYGQDDIQAKTPLKRDAIFRIASQTKALTSIGLMMLFEEGKFLLDDPISKYIPAFKNPKMLDKYNEKDTTYTTVPAKREITIRHILTHTSGISYPSIGTKEAVAIYAKNKIPSGIGAPDGILLADAMTRLASLPLMHQPGDRWTYGLSVDVVGYLIEVLSGQPLDQFLRTRLFDPLGMNDTYFYLPTSKQNRLATLYTEDSTASIRPMPARGGVPADYPSRPGTYFSGGAGLSSTLYDYAIFLQMMLNGGEYNGKRILSPTTVRLITTNQIGDVNQGANKFGLGFSITSERSASRLPVSQGSYDWGGFFGTTYWVDPKEGIVGLLYTQKAPNSYGDLNDKFKVLVYQAILQMQAK</sequence>
<keyword evidence="4" id="KW-1185">Reference proteome</keyword>
<gene>
    <name evidence="3" type="ORF">GK091_08320</name>
</gene>
<feature type="signal peptide" evidence="1">
    <location>
        <begin position="1"/>
        <end position="24"/>
    </location>
</feature>
<dbReference type="PANTHER" id="PTHR43283:SF3">
    <property type="entry name" value="BETA-LACTAMASE FAMILY PROTEIN (AFU_ORTHOLOGUE AFUA_5G07500)"/>
    <property type="match status" value="1"/>
</dbReference>
<evidence type="ECO:0000259" key="2">
    <source>
        <dbReference type="Pfam" id="PF00144"/>
    </source>
</evidence>
<protein>
    <submittedName>
        <fullName evidence="3">Beta-lactamase family protein</fullName>
    </submittedName>
</protein>
<comment type="caution">
    <text evidence="3">The sequence shown here is derived from an EMBL/GenBank/DDBJ whole genome shotgun (WGS) entry which is preliminary data.</text>
</comment>
<proteinExistence type="predicted"/>
<organism evidence="3 4">
    <name type="scientific">Spirosoma agri</name>
    <dbReference type="NCBI Taxonomy" id="1987381"/>
    <lineage>
        <taxon>Bacteria</taxon>
        <taxon>Pseudomonadati</taxon>
        <taxon>Bacteroidota</taxon>
        <taxon>Cytophagia</taxon>
        <taxon>Cytophagales</taxon>
        <taxon>Cytophagaceae</taxon>
        <taxon>Spirosoma</taxon>
    </lineage>
</organism>
<reference evidence="3 4" key="1">
    <citation type="submission" date="2020-02" db="EMBL/GenBank/DDBJ databases">
        <title>Draft genome sequence of two Spirosoma agri KCTC 52727 and Spirosoma terrae KCTC 52035.</title>
        <authorList>
            <person name="Rojas J."/>
            <person name="Ambika Manirajan B."/>
            <person name="Ratering S."/>
            <person name="Suarez C."/>
            <person name="Schnell S."/>
        </authorList>
    </citation>
    <scope>NUCLEOTIDE SEQUENCE [LARGE SCALE GENOMIC DNA]</scope>
    <source>
        <strain evidence="3 4">KCTC 52727</strain>
    </source>
</reference>
<feature type="chain" id="PRO_5026653010" evidence="1">
    <location>
        <begin position="25"/>
        <end position="441"/>
    </location>
</feature>
<dbReference type="Proteomes" id="UP000477386">
    <property type="component" value="Unassembled WGS sequence"/>
</dbReference>
<accession>A0A6M0IGQ8</accession>
<feature type="domain" description="Beta-lactamase-related" evidence="2">
    <location>
        <begin position="57"/>
        <end position="428"/>
    </location>
</feature>
<evidence type="ECO:0000313" key="3">
    <source>
        <dbReference type="EMBL" id="NEU66885.1"/>
    </source>
</evidence>
<evidence type="ECO:0000256" key="1">
    <source>
        <dbReference type="SAM" id="SignalP"/>
    </source>
</evidence>
<name>A0A6M0IGQ8_9BACT</name>
<dbReference type="Gene3D" id="3.40.710.10">
    <property type="entry name" value="DD-peptidase/beta-lactamase superfamily"/>
    <property type="match status" value="1"/>
</dbReference>
<evidence type="ECO:0000313" key="4">
    <source>
        <dbReference type="Proteomes" id="UP000477386"/>
    </source>
</evidence>
<dbReference type="InterPro" id="IPR012338">
    <property type="entry name" value="Beta-lactam/transpept-like"/>
</dbReference>
<dbReference type="PANTHER" id="PTHR43283">
    <property type="entry name" value="BETA-LACTAMASE-RELATED"/>
    <property type="match status" value="1"/>
</dbReference>
<keyword evidence="1" id="KW-0732">Signal</keyword>
<dbReference type="AlphaFoldDB" id="A0A6M0IGQ8"/>
<dbReference type="Pfam" id="PF00144">
    <property type="entry name" value="Beta-lactamase"/>
    <property type="match status" value="1"/>
</dbReference>
<dbReference type="InterPro" id="IPR001466">
    <property type="entry name" value="Beta-lactam-related"/>
</dbReference>
<dbReference type="RefSeq" id="WP_164036229.1">
    <property type="nucleotide sequence ID" value="NZ_JAAGNZ010000001.1"/>
</dbReference>